<accession>Q08S08</accession>
<evidence type="ECO:0000313" key="4">
    <source>
        <dbReference type="Proteomes" id="UP000001351"/>
    </source>
</evidence>
<keyword evidence="1" id="KW-0732">Signal</keyword>
<keyword evidence="4" id="KW-1185">Reference proteome</keyword>
<feature type="signal peptide" evidence="1">
    <location>
        <begin position="1"/>
        <end position="19"/>
    </location>
</feature>
<dbReference type="PROSITE" id="PS51257">
    <property type="entry name" value="PROKAR_LIPOPROTEIN"/>
    <property type="match status" value="1"/>
</dbReference>
<evidence type="ECO:0000256" key="1">
    <source>
        <dbReference type="SAM" id="SignalP"/>
    </source>
</evidence>
<evidence type="ECO:0000313" key="2">
    <source>
        <dbReference type="EMBL" id="ADO72676.1"/>
    </source>
</evidence>
<dbReference type="HOGENOM" id="CLU_773653_0_0_7"/>
<protein>
    <recommendedName>
        <fullName evidence="6">Lipoprotein</fullName>
    </recommendedName>
</protein>
<dbReference type="EMBL" id="AAMD01000173">
    <property type="protein sequence ID" value="EAU63272.1"/>
    <property type="molecule type" value="Genomic_DNA"/>
</dbReference>
<dbReference type="Proteomes" id="UP000001351">
    <property type="component" value="Chromosome"/>
</dbReference>
<dbReference type="RefSeq" id="WP_002617949.1">
    <property type="nucleotide sequence ID" value="NC_014623.1"/>
</dbReference>
<organism evidence="3 5">
    <name type="scientific">Stigmatella aurantiaca (strain DW4/3-1)</name>
    <dbReference type="NCBI Taxonomy" id="378806"/>
    <lineage>
        <taxon>Bacteria</taxon>
        <taxon>Pseudomonadati</taxon>
        <taxon>Myxococcota</taxon>
        <taxon>Myxococcia</taxon>
        <taxon>Myxococcales</taxon>
        <taxon>Cystobacterineae</taxon>
        <taxon>Archangiaceae</taxon>
        <taxon>Stigmatella</taxon>
    </lineage>
</organism>
<feature type="chain" id="PRO_5010840090" description="Lipoprotein" evidence="1">
    <location>
        <begin position="20"/>
        <end position="358"/>
    </location>
</feature>
<dbReference type="OrthoDB" id="9913230at2"/>
<reference evidence="3 5" key="1">
    <citation type="submission" date="2006-04" db="EMBL/GenBank/DDBJ databases">
        <authorList>
            <person name="Nierman W.C."/>
        </authorList>
    </citation>
    <scope>NUCLEOTIDE SEQUENCE [LARGE SCALE GENOMIC DNA]</scope>
    <source>
        <strain evidence="3 5">DW4/3-1</strain>
    </source>
</reference>
<dbReference type="PATRIC" id="fig|378806.16.peg.2142"/>
<name>Q08S08_STIAD</name>
<evidence type="ECO:0000313" key="3">
    <source>
        <dbReference type="EMBL" id="EAU63272.1"/>
    </source>
</evidence>
<evidence type="ECO:0000313" key="5">
    <source>
        <dbReference type="Proteomes" id="UP000032702"/>
    </source>
</evidence>
<sequence>MKFMKNVRMLASLGMVSFAAGCGNEAASSPDVEMEALRVAQTLEILDPAVDLSTYTLYPVEQRQGHPEAGEPEYAYIAAGTEGVSVEGPVLAADSGLFLLEGAQIQKHPQATREDSPYTFRVTVNPRLSFDVKGYDYDHEVALAAVRLTQQGASLQSEFVFSSAPFEEGVVHDLVITPVIDGTAGAPTSPVSIESRFVASAPLEILNPAVDLSTYTQYESWELTDNPAAERPWYIYLHGGTQAAKVEGPIFQPEDAGLFVLEGAQIQKHPQAASDDSPYTFRVTANPRLSFDVKLRDYDGEVELASVKLFTRGPHLESVFTFSGSPVHQGVAHDLVITPFIDAVAGTPTWPESIESRF</sequence>
<dbReference type="KEGG" id="sur:STAUR_4898"/>
<dbReference type="AlphaFoldDB" id="Q08S08"/>
<dbReference type="Proteomes" id="UP000032702">
    <property type="component" value="Unassembled WGS sequence"/>
</dbReference>
<reference evidence="2 4" key="2">
    <citation type="journal article" date="2011" name="Mol. Biol. Evol.">
        <title>Comparative genomic analysis of fruiting body formation in Myxococcales.</title>
        <authorList>
            <person name="Huntley S."/>
            <person name="Hamann N."/>
            <person name="Wegener-Feldbrugge S."/>
            <person name="Treuner-Lange A."/>
            <person name="Kube M."/>
            <person name="Reinhardt R."/>
            <person name="Klages S."/>
            <person name="Muller R."/>
            <person name="Ronning C.M."/>
            <person name="Nierman W.C."/>
            <person name="Sogaard-Andersen L."/>
        </authorList>
    </citation>
    <scope>NUCLEOTIDE SEQUENCE [LARGE SCALE GENOMIC DNA]</scope>
    <source>
        <strain evidence="2 4">DW4/3-1</strain>
    </source>
</reference>
<gene>
    <name evidence="2" type="ordered locus">STAUR_4898</name>
    <name evidence="3" type="ORF">STIAU_0125</name>
</gene>
<dbReference type="EMBL" id="CP002271">
    <property type="protein sequence ID" value="ADO72676.1"/>
    <property type="molecule type" value="Genomic_DNA"/>
</dbReference>
<proteinExistence type="predicted"/>
<evidence type="ECO:0008006" key="6">
    <source>
        <dbReference type="Google" id="ProtNLM"/>
    </source>
</evidence>